<dbReference type="Gene3D" id="3.40.50.300">
    <property type="entry name" value="P-loop containing nucleotide triphosphate hydrolases"/>
    <property type="match status" value="1"/>
</dbReference>
<dbReference type="InterPro" id="IPR056884">
    <property type="entry name" value="NPHP3-like_N"/>
</dbReference>
<dbReference type="OrthoDB" id="5106486at2759"/>
<organism evidence="3 4">
    <name type="scientific">Macrolepiota fuliginosa MF-IS2</name>
    <dbReference type="NCBI Taxonomy" id="1400762"/>
    <lineage>
        <taxon>Eukaryota</taxon>
        <taxon>Fungi</taxon>
        <taxon>Dikarya</taxon>
        <taxon>Basidiomycota</taxon>
        <taxon>Agaricomycotina</taxon>
        <taxon>Agaricomycetes</taxon>
        <taxon>Agaricomycetidae</taxon>
        <taxon>Agaricales</taxon>
        <taxon>Agaricineae</taxon>
        <taxon>Agaricaceae</taxon>
        <taxon>Macrolepiota</taxon>
    </lineage>
</organism>
<keyword evidence="1" id="KW-0677">Repeat</keyword>
<keyword evidence="4" id="KW-1185">Reference proteome</keyword>
<name>A0A9P6BYJ4_9AGAR</name>
<dbReference type="EMBL" id="MU151605">
    <property type="protein sequence ID" value="KAF9442570.1"/>
    <property type="molecule type" value="Genomic_DNA"/>
</dbReference>
<evidence type="ECO:0000313" key="4">
    <source>
        <dbReference type="Proteomes" id="UP000807342"/>
    </source>
</evidence>
<proteinExistence type="predicted"/>
<sequence length="652" mass="72742">MIFFSNSQNTTINNGNFTDVSIGVINNNVSLGNKQEGIDTLLQLASNADAAYDSSVRHPPPSCFPGTRVQYIEDITDWAIPTIDTDAPLPLYWMKGPAGVGKSAVAQTCVEKLKELGKLGAAFFFAVNGRDKAAQFFPSIIYQLSTEFPDYRDLVDQRTLRDRTVLSKTMMTQLRELVIEPLQVLEKNGRGIGTRVPIFIDGPDQCEDADAQCEIIRVIASAARNGSLPFCWAFFSRPEPHIEATFAITDIAQITSKTLLPISSDADEEIELYLRAGFENILRRPTALRVVTHSSSLPEQSLRIILDNISSHGRNSTVDGVTISPFPELDAFYGMIMQRCPAEALPKLLLSLVVMTNLGIGVLLEGNILALSELESKAVFSTLSAVLYFRDQPEPLTYGTADTGRSFQHADPQVIREFGLRVQARVGGSLHFYHKLFLEFLHDPTRSGRFCLSSPATLNAVFKHCIEHQLKCQRAYCFQGSDSAPAPDSPDSASSLSYPYTNELVNSIVKGKVLEKLDEMCLDSVAFLKPDTQLLQQFQYIGFRKGLQVGISLYVGFTLTSLVPYWVSGLYGHARFFRGGIRLFRLLPGRFSKFNLTKFKTMIEQMQQAGIIRPYHHNLTSRLRSFIPRKPEDRSISGLYQMGHGPKSIFWY</sequence>
<dbReference type="PANTHER" id="PTHR10039:SF5">
    <property type="entry name" value="NACHT DOMAIN-CONTAINING PROTEIN"/>
    <property type="match status" value="1"/>
</dbReference>
<feature type="domain" description="Nephrocystin 3-like N-terminal" evidence="2">
    <location>
        <begin position="89"/>
        <end position="237"/>
    </location>
</feature>
<accession>A0A9P6BYJ4</accession>
<dbReference type="PANTHER" id="PTHR10039">
    <property type="entry name" value="AMELOGENIN"/>
    <property type="match status" value="1"/>
</dbReference>
<evidence type="ECO:0000259" key="2">
    <source>
        <dbReference type="Pfam" id="PF24883"/>
    </source>
</evidence>
<evidence type="ECO:0000313" key="3">
    <source>
        <dbReference type="EMBL" id="KAF9442570.1"/>
    </source>
</evidence>
<reference evidence="3" key="1">
    <citation type="submission" date="2020-11" db="EMBL/GenBank/DDBJ databases">
        <authorList>
            <consortium name="DOE Joint Genome Institute"/>
            <person name="Ahrendt S."/>
            <person name="Riley R."/>
            <person name="Andreopoulos W."/>
            <person name="Labutti K."/>
            <person name="Pangilinan J."/>
            <person name="Ruiz-Duenas F.J."/>
            <person name="Barrasa J.M."/>
            <person name="Sanchez-Garcia M."/>
            <person name="Camarero S."/>
            <person name="Miyauchi S."/>
            <person name="Serrano A."/>
            <person name="Linde D."/>
            <person name="Babiker R."/>
            <person name="Drula E."/>
            <person name="Ayuso-Fernandez I."/>
            <person name="Pacheco R."/>
            <person name="Padilla G."/>
            <person name="Ferreira P."/>
            <person name="Barriuso J."/>
            <person name="Kellner H."/>
            <person name="Castanera R."/>
            <person name="Alfaro M."/>
            <person name="Ramirez L."/>
            <person name="Pisabarro A.G."/>
            <person name="Kuo A."/>
            <person name="Tritt A."/>
            <person name="Lipzen A."/>
            <person name="He G."/>
            <person name="Yan M."/>
            <person name="Ng V."/>
            <person name="Cullen D."/>
            <person name="Martin F."/>
            <person name="Rosso M.-N."/>
            <person name="Henrissat B."/>
            <person name="Hibbett D."/>
            <person name="Martinez A.T."/>
            <person name="Grigoriev I.V."/>
        </authorList>
    </citation>
    <scope>NUCLEOTIDE SEQUENCE</scope>
    <source>
        <strain evidence="3">MF-IS2</strain>
    </source>
</reference>
<dbReference type="Proteomes" id="UP000807342">
    <property type="component" value="Unassembled WGS sequence"/>
</dbReference>
<dbReference type="Pfam" id="PF24883">
    <property type="entry name" value="NPHP3_N"/>
    <property type="match status" value="1"/>
</dbReference>
<dbReference type="SUPFAM" id="SSF52540">
    <property type="entry name" value="P-loop containing nucleoside triphosphate hydrolases"/>
    <property type="match status" value="1"/>
</dbReference>
<dbReference type="AlphaFoldDB" id="A0A9P6BYJ4"/>
<protein>
    <recommendedName>
        <fullName evidence="2">Nephrocystin 3-like N-terminal domain-containing protein</fullName>
    </recommendedName>
</protein>
<comment type="caution">
    <text evidence="3">The sequence shown here is derived from an EMBL/GenBank/DDBJ whole genome shotgun (WGS) entry which is preliminary data.</text>
</comment>
<dbReference type="InterPro" id="IPR027417">
    <property type="entry name" value="P-loop_NTPase"/>
</dbReference>
<evidence type="ECO:0000256" key="1">
    <source>
        <dbReference type="ARBA" id="ARBA00022737"/>
    </source>
</evidence>
<gene>
    <name evidence="3" type="ORF">P691DRAFT_789264</name>
</gene>